<feature type="domain" description="Methyltransferase" evidence="1">
    <location>
        <begin position="32"/>
        <end position="151"/>
    </location>
</feature>
<proteinExistence type="predicted"/>
<keyword evidence="2" id="KW-0489">Methyltransferase</keyword>
<dbReference type="SUPFAM" id="SSF53335">
    <property type="entry name" value="S-adenosyl-L-methionine-dependent methyltransferases"/>
    <property type="match status" value="1"/>
</dbReference>
<keyword evidence="2" id="KW-0808">Transferase</keyword>
<sequence>MKSKYEKFSYVYKVMNYDFPYNLWLDIINKYNKNTSILDVGCGTGEILNRLVADKRVGIDNSATMIEIAESNAPNCEFYVQDMKYFELDESFDLIIATADVLNYVSNINELKTALLSVSNHMNENSVFIFDMHSEFKILNEFDGEIYMDDTPEITYIWEVSNGVEELSVIHDITYFIKDEDNKYDKYQETHYQQGFKHQTVVELLDELGFDVISTFSDFDPDNDVLDVCERNFFIIKLK</sequence>
<dbReference type="CDD" id="cd02440">
    <property type="entry name" value="AdoMet_MTases"/>
    <property type="match status" value="1"/>
</dbReference>
<dbReference type="GO" id="GO:0008168">
    <property type="term" value="F:methyltransferase activity"/>
    <property type="evidence" value="ECO:0007669"/>
    <property type="project" value="UniProtKB-KW"/>
</dbReference>
<reference evidence="2 3" key="1">
    <citation type="submission" date="2020-07" db="EMBL/GenBank/DDBJ databases">
        <authorList>
            <person name="Criscuolo A."/>
        </authorList>
    </citation>
    <scope>NUCLEOTIDE SEQUENCE [LARGE SCALE GENOMIC DNA]</scope>
    <source>
        <strain evidence="2">CIP107946</strain>
    </source>
</reference>
<protein>
    <submittedName>
        <fullName evidence="2">tRNA (Cmo5U34)-methyltransferase</fullName>
    </submittedName>
</protein>
<evidence type="ECO:0000313" key="2">
    <source>
        <dbReference type="EMBL" id="CAD2076167.1"/>
    </source>
</evidence>
<keyword evidence="3" id="KW-1185">Reference proteome</keyword>
<name>A0A6V7RGH4_9BACL</name>
<accession>A0A6V7RGH4</accession>
<comment type="caution">
    <text evidence="2">The sequence shown here is derived from an EMBL/GenBank/DDBJ whole genome shotgun (WGS) entry which is preliminary data.</text>
</comment>
<dbReference type="Gene3D" id="2.20.25.110">
    <property type="entry name" value="S-adenosyl-L-methionine-dependent methyltransferases"/>
    <property type="match status" value="1"/>
</dbReference>
<evidence type="ECO:0000313" key="3">
    <source>
        <dbReference type="Proteomes" id="UP000588186"/>
    </source>
</evidence>
<dbReference type="RefSeq" id="WP_186077749.1">
    <property type="nucleotide sequence ID" value="NZ_CAJEWB010000010.1"/>
</dbReference>
<dbReference type="AlphaFoldDB" id="A0A6V7RGH4"/>
<dbReference type="InterPro" id="IPR029063">
    <property type="entry name" value="SAM-dependent_MTases_sf"/>
</dbReference>
<gene>
    <name evidence="2" type="primary">cmoA</name>
    <name evidence="2" type="ORF">JEOPIN946_01197</name>
</gene>
<dbReference type="GO" id="GO:0032259">
    <property type="term" value="P:methylation"/>
    <property type="evidence" value="ECO:0007669"/>
    <property type="project" value="UniProtKB-KW"/>
</dbReference>
<dbReference type="Pfam" id="PF13847">
    <property type="entry name" value="Methyltransf_31"/>
    <property type="match status" value="1"/>
</dbReference>
<dbReference type="InterPro" id="IPR025714">
    <property type="entry name" value="Methyltranfer_dom"/>
</dbReference>
<dbReference type="EMBL" id="CAJEWB010000010">
    <property type="protein sequence ID" value="CAD2076167.1"/>
    <property type="molecule type" value="Genomic_DNA"/>
</dbReference>
<dbReference type="Gene3D" id="3.40.50.150">
    <property type="entry name" value="Vaccinia Virus protein VP39"/>
    <property type="match status" value="1"/>
</dbReference>
<evidence type="ECO:0000259" key="1">
    <source>
        <dbReference type="Pfam" id="PF13847"/>
    </source>
</evidence>
<dbReference type="PANTHER" id="PTHR43861">
    <property type="entry name" value="TRANS-ACONITATE 2-METHYLTRANSFERASE-RELATED"/>
    <property type="match status" value="1"/>
</dbReference>
<organism evidence="2 3">
    <name type="scientific">Phocicoccus pinnipedialis</name>
    <dbReference type="NCBI Taxonomy" id="110845"/>
    <lineage>
        <taxon>Bacteria</taxon>
        <taxon>Bacillati</taxon>
        <taxon>Bacillota</taxon>
        <taxon>Bacilli</taxon>
        <taxon>Bacillales</taxon>
        <taxon>Salinicoccaceae</taxon>
        <taxon>Phocicoccus</taxon>
    </lineage>
</organism>
<dbReference type="Proteomes" id="UP000588186">
    <property type="component" value="Unassembled WGS sequence"/>
</dbReference>